<dbReference type="EMBL" id="CAAE01014543">
    <property type="protein sequence ID" value="CAF97837.1"/>
    <property type="molecule type" value="Genomic_DNA"/>
</dbReference>
<dbReference type="PROSITE" id="PS01186">
    <property type="entry name" value="EGF_2"/>
    <property type="match status" value="1"/>
</dbReference>
<keyword evidence="6 8" id="KW-1015">Disulfide bond</keyword>
<name>Q4SNE5_TETNG</name>
<evidence type="ECO:0000256" key="2">
    <source>
        <dbReference type="ARBA" id="ARBA00022670"/>
    </source>
</evidence>
<dbReference type="Pfam" id="PF14670">
    <property type="entry name" value="FXa_inhibition"/>
    <property type="match status" value="1"/>
</dbReference>
<dbReference type="SMART" id="SM00042">
    <property type="entry name" value="CUB"/>
    <property type="match status" value="2"/>
</dbReference>
<gene>
    <name evidence="11" type="ORF">GSTENG00015327001</name>
</gene>
<keyword evidence="7" id="KW-0325">Glycoprotein</keyword>
<dbReference type="CDD" id="cd00054">
    <property type="entry name" value="EGF_CA"/>
    <property type="match status" value="1"/>
</dbReference>
<feature type="signal peptide" evidence="9">
    <location>
        <begin position="1"/>
        <end position="18"/>
    </location>
</feature>
<keyword evidence="3" id="KW-0677">Repeat</keyword>
<feature type="domain" description="CUB" evidence="10">
    <location>
        <begin position="181"/>
        <end position="295"/>
    </location>
</feature>
<evidence type="ECO:0000256" key="5">
    <source>
        <dbReference type="ARBA" id="ARBA00022875"/>
    </source>
</evidence>
<evidence type="ECO:0000256" key="1">
    <source>
        <dbReference type="ARBA" id="ARBA00004241"/>
    </source>
</evidence>
<dbReference type="SUPFAM" id="SSF49854">
    <property type="entry name" value="Spermadhesin, CUB domain"/>
    <property type="match status" value="2"/>
</dbReference>
<feature type="domain" description="CUB" evidence="10">
    <location>
        <begin position="12"/>
        <end position="132"/>
    </location>
</feature>
<dbReference type="InterPro" id="IPR001881">
    <property type="entry name" value="EGF-like_Ca-bd_dom"/>
</dbReference>
<dbReference type="GO" id="GO:0004252">
    <property type="term" value="F:serine-type endopeptidase activity"/>
    <property type="evidence" value="ECO:0007669"/>
    <property type="project" value="TreeGrafter"/>
</dbReference>
<organism evidence="11">
    <name type="scientific">Tetraodon nigroviridis</name>
    <name type="common">Spotted green pufferfish</name>
    <name type="synonym">Chelonodon nigroviridis</name>
    <dbReference type="NCBI Taxonomy" id="99883"/>
    <lineage>
        <taxon>Eukaryota</taxon>
        <taxon>Metazoa</taxon>
        <taxon>Chordata</taxon>
        <taxon>Craniata</taxon>
        <taxon>Vertebrata</taxon>
        <taxon>Euteleostomi</taxon>
        <taxon>Actinopterygii</taxon>
        <taxon>Neopterygii</taxon>
        <taxon>Teleostei</taxon>
        <taxon>Neoteleostei</taxon>
        <taxon>Acanthomorphata</taxon>
        <taxon>Eupercaria</taxon>
        <taxon>Tetraodontiformes</taxon>
        <taxon>Tetradontoidea</taxon>
        <taxon>Tetraodontidae</taxon>
        <taxon>Tetraodon</taxon>
    </lineage>
</organism>
<dbReference type="InterPro" id="IPR018097">
    <property type="entry name" value="EGF_Ca-bd_CS"/>
</dbReference>
<dbReference type="FunFam" id="2.10.25.10:FF:000059">
    <property type="entry name" value="Mannan-binding lectin serine protease 1"/>
    <property type="match status" value="1"/>
</dbReference>
<dbReference type="Gene3D" id="2.10.25.10">
    <property type="entry name" value="Laminin"/>
    <property type="match status" value="1"/>
</dbReference>
<comment type="caution">
    <text evidence="8">Lacks conserved residue(s) required for the propagation of feature annotation.</text>
</comment>
<dbReference type="GO" id="GO:0006958">
    <property type="term" value="P:complement activation, classical pathway"/>
    <property type="evidence" value="ECO:0007669"/>
    <property type="project" value="UniProtKB-KW"/>
</dbReference>
<dbReference type="SMART" id="SM00181">
    <property type="entry name" value="EGF"/>
    <property type="match status" value="1"/>
</dbReference>
<dbReference type="GO" id="GO:0072562">
    <property type="term" value="C:blood microparticle"/>
    <property type="evidence" value="ECO:0007669"/>
    <property type="project" value="TreeGrafter"/>
</dbReference>
<dbReference type="AlphaFoldDB" id="Q4SNE5"/>
<dbReference type="OrthoDB" id="6261922at2759"/>
<evidence type="ECO:0000256" key="7">
    <source>
        <dbReference type="ARBA" id="ARBA00023180"/>
    </source>
</evidence>
<evidence type="ECO:0000313" key="11">
    <source>
        <dbReference type="EMBL" id="CAF97837.1"/>
    </source>
</evidence>
<comment type="caution">
    <text evidence="11">The sequence shown here is derived from an EMBL/GenBank/DDBJ whole genome shotgun (WGS) entry which is preliminary data.</text>
</comment>
<reference evidence="11" key="2">
    <citation type="submission" date="2004-02" db="EMBL/GenBank/DDBJ databases">
        <authorList>
            <consortium name="Genoscope"/>
            <consortium name="Whitehead Institute Centre for Genome Research"/>
        </authorList>
    </citation>
    <scope>NUCLEOTIDE SEQUENCE</scope>
</reference>
<accession>Q4SNE5</accession>
<dbReference type="PANTHER" id="PTHR24255">
    <property type="entry name" value="COMPLEMENT COMPONENT 1, S SUBCOMPONENT-RELATED"/>
    <property type="match status" value="1"/>
</dbReference>
<dbReference type="PROSITE" id="PS01187">
    <property type="entry name" value="EGF_CA"/>
    <property type="match status" value="1"/>
</dbReference>
<evidence type="ECO:0000256" key="4">
    <source>
        <dbReference type="ARBA" id="ARBA00022801"/>
    </source>
</evidence>
<evidence type="ECO:0000256" key="3">
    <source>
        <dbReference type="ARBA" id="ARBA00022737"/>
    </source>
</evidence>
<dbReference type="GO" id="GO:0031638">
    <property type="term" value="P:zymogen activation"/>
    <property type="evidence" value="ECO:0007669"/>
    <property type="project" value="TreeGrafter"/>
</dbReference>
<dbReference type="Gene3D" id="2.60.120.290">
    <property type="entry name" value="Spermadhesin, CUB domain"/>
    <property type="match status" value="2"/>
</dbReference>
<dbReference type="GO" id="GO:0005509">
    <property type="term" value="F:calcium ion binding"/>
    <property type="evidence" value="ECO:0007669"/>
    <property type="project" value="InterPro"/>
</dbReference>
<proteinExistence type="predicted"/>
<evidence type="ECO:0000256" key="8">
    <source>
        <dbReference type="PROSITE-ProRule" id="PRU00059"/>
    </source>
</evidence>
<keyword evidence="2" id="KW-0645">Protease</keyword>
<keyword evidence="4" id="KW-0378">Hydrolase</keyword>
<dbReference type="Gene3D" id="2.10.70.10">
    <property type="entry name" value="Complement Module, domain 1"/>
    <property type="match status" value="1"/>
</dbReference>
<comment type="subcellular location">
    <subcellularLocation>
        <location evidence="1">Cell surface</location>
    </subcellularLocation>
</comment>
<dbReference type="Pfam" id="PF00431">
    <property type="entry name" value="CUB"/>
    <property type="match status" value="2"/>
</dbReference>
<sequence length="379" mass="42496">MEWTFVAVWVVCWSACQCKQQNVERIQSPRHPQPYPPNLQNRWHVWAPAGFKIQLWFTHLDIRASKDCSLDSLTIERDEKFLSKVCGQKNKTELSDKPVVIEGEEVKLVFQTRDFNPDLHQHTGFSASYVKVDVDECSKVQEKASGPVCSQICVNTVGSYYCSCYSGYKLQADHHTCILSCDERILNKHEGRLSSPRFPHQSPSNLSCTYVLSVEDDFKVTLTFTDFHVYSEDGDDGRECHHHWLQVMVPNKQPMVLCGGRSPGVIATNSSMVRLNYRTDVKGLSRGWSLTYKSLGNGCPNPAPGGIRVKQDHGHVCEAPQPLINGGVTLVSGSRNQHRSVIQYHCNQPFYSFPGGKNGKTAHCVTGTNVFTSLLDDGC</sequence>
<keyword evidence="9" id="KW-0732">Signal</keyword>
<dbReference type="GO" id="GO:0009986">
    <property type="term" value="C:cell surface"/>
    <property type="evidence" value="ECO:0007669"/>
    <property type="project" value="UniProtKB-SubCell"/>
</dbReference>
<dbReference type="SUPFAM" id="SSF57196">
    <property type="entry name" value="EGF/Laminin"/>
    <property type="match status" value="1"/>
</dbReference>
<feature type="chain" id="PRO_5004243391" evidence="9">
    <location>
        <begin position="19"/>
        <end position="379"/>
    </location>
</feature>
<evidence type="ECO:0000256" key="9">
    <source>
        <dbReference type="SAM" id="SignalP"/>
    </source>
</evidence>
<protein>
    <submittedName>
        <fullName evidence="11">(spotted green pufferfish) hypothetical protein</fullName>
    </submittedName>
</protein>
<feature type="disulfide bond" evidence="8">
    <location>
        <begin position="181"/>
        <end position="208"/>
    </location>
</feature>
<evidence type="ECO:0000259" key="10">
    <source>
        <dbReference type="PROSITE" id="PS01180"/>
    </source>
</evidence>
<keyword evidence="5" id="KW-0180">Complement pathway</keyword>
<dbReference type="PROSITE" id="PS01180">
    <property type="entry name" value="CUB"/>
    <property type="match status" value="2"/>
</dbReference>
<reference evidence="11" key="1">
    <citation type="journal article" date="2004" name="Nature">
        <title>Genome duplication in the teleost fish Tetraodon nigroviridis reveals the early vertebrate proto-karyotype.</title>
        <authorList>
            <person name="Jaillon O."/>
            <person name="Aury J.-M."/>
            <person name="Brunet F."/>
            <person name="Petit J.-L."/>
            <person name="Stange-Thomann N."/>
            <person name="Mauceli E."/>
            <person name="Bouneau L."/>
            <person name="Fischer C."/>
            <person name="Ozouf-Costaz C."/>
            <person name="Bernot A."/>
            <person name="Nicaud S."/>
            <person name="Jaffe D."/>
            <person name="Fisher S."/>
            <person name="Lutfalla G."/>
            <person name="Dossat C."/>
            <person name="Segurens B."/>
            <person name="Dasilva C."/>
            <person name="Salanoubat M."/>
            <person name="Levy M."/>
            <person name="Boudet N."/>
            <person name="Castellano S."/>
            <person name="Anthouard V."/>
            <person name="Jubin C."/>
            <person name="Castelli V."/>
            <person name="Katinka M."/>
            <person name="Vacherie B."/>
            <person name="Biemont C."/>
            <person name="Skalli Z."/>
            <person name="Cattolico L."/>
            <person name="Poulain J."/>
            <person name="De Berardinis V."/>
            <person name="Cruaud C."/>
            <person name="Duprat S."/>
            <person name="Brottier P."/>
            <person name="Coutanceau J.-P."/>
            <person name="Gouzy J."/>
            <person name="Parra G."/>
            <person name="Lardier G."/>
            <person name="Chapple C."/>
            <person name="McKernan K.J."/>
            <person name="McEwan P."/>
            <person name="Bosak S."/>
            <person name="Kellis M."/>
            <person name="Volff J.-N."/>
            <person name="Guigo R."/>
            <person name="Zody M.C."/>
            <person name="Mesirov J."/>
            <person name="Lindblad-Toh K."/>
            <person name="Birren B."/>
            <person name="Nusbaum C."/>
            <person name="Kahn D."/>
            <person name="Robinson-Rechavi M."/>
            <person name="Laudet V."/>
            <person name="Schachter V."/>
            <person name="Quetier F."/>
            <person name="Saurin W."/>
            <person name="Scarpelli C."/>
            <person name="Wincker P."/>
            <person name="Lander E.S."/>
            <person name="Weissenbach J."/>
            <person name="Roest Crollius H."/>
        </authorList>
    </citation>
    <scope>NUCLEOTIDE SEQUENCE [LARGE SCALE GENOMIC DNA]</scope>
</reference>
<keyword evidence="5" id="KW-0391">Immunity</keyword>
<dbReference type="InterPro" id="IPR035914">
    <property type="entry name" value="Sperma_CUB_dom_sf"/>
</dbReference>
<dbReference type="CDD" id="cd00041">
    <property type="entry name" value="CUB"/>
    <property type="match status" value="2"/>
</dbReference>
<dbReference type="SMART" id="SM00179">
    <property type="entry name" value="EGF_CA"/>
    <property type="match status" value="1"/>
</dbReference>
<evidence type="ECO:0000256" key="6">
    <source>
        <dbReference type="ARBA" id="ARBA00023157"/>
    </source>
</evidence>
<dbReference type="KEGG" id="tng:GSTEN00015327G001"/>
<dbReference type="InterPro" id="IPR000742">
    <property type="entry name" value="EGF"/>
</dbReference>
<dbReference type="InterPro" id="IPR000859">
    <property type="entry name" value="CUB_dom"/>
</dbReference>
<dbReference type="PANTHER" id="PTHR24255:SF25">
    <property type="entry name" value="COMPLEMENT C1R SUBCOMPONENT"/>
    <property type="match status" value="1"/>
</dbReference>
<keyword evidence="5" id="KW-0399">Innate immunity</keyword>